<dbReference type="EnsemblPlants" id="Bo6g031350.1">
    <property type="protein sequence ID" value="Bo6g031350.1"/>
    <property type="gene ID" value="Bo6g031350"/>
</dbReference>
<accession>A0A0D3CQN7</accession>
<dbReference type="NCBIfam" id="TIGR01640">
    <property type="entry name" value="F_box_assoc_1"/>
    <property type="match status" value="1"/>
</dbReference>
<dbReference type="AlphaFoldDB" id="A0A0D3CQN7"/>
<organism evidence="5 6">
    <name type="scientific">Brassica oleracea var. oleracea</name>
    <dbReference type="NCBI Taxonomy" id="109376"/>
    <lineage>
        <taxon>Eukaryota</taxon>
        <taxon>Viridiplantae</taxon>
        <taxon>Streptophyta</taxon>
        <taxon>Embryophyta</taxon>
        <taxon>Tracheophyta</taxon>
        <taxon>Spermatophyta</taxon>
        <taxon>Magnoliopsida</taxon>
        <taxon>eudicotyledons</taxon>
        <taxon>Gunneridae</taxon>
        <taxon>Pentapetalae</taxon>
        <taxon>rosids</taxon>
        <taxon>malvids</taxon>
        <taxon>Brassicales</taxon>
        <taxon>Brassicaceae</taxon>
        <taxon>Brassiceae</taxon>
        <taxon>Brassica</taxon>
    </lineage>
</organism>
<dbReference type="Pfam" id="PF07734">
    <property type="entry name" value="FBA_1"/>
    <property type="match status" value="1"/>
</dbReference>
<reference evidence="5 6" key="1">
    <citation type="journal article" date="2014" name="Genome Biol.">
        <title>Transcriptome and methylome profiling reveals relics of genome dominance in the mesopolyploid Brassica oleracea.</title>
        <authorList>
            <person name="Parkin I.A."/>
            <person name="Koh C."/>
            <person name="Tang H."/>
            <person name="Robinson S.J."/>
            <person name="Kagale S."/>
            <person name="Clarke W.E."/>
            <person name="Town C.D."/>
            <person name="Nixon J."/>
            <person name="Krishnakumar V."/>
            <person name="Bidwell S.L."/>
            <person name="Denoeud F."/>
            <person name="Belcram H."/>
            <person name="Links M.G."/>
            <person name="Just J."/>
            <person name="Clarke C."/>
            <person name="Bender T."/>
            <person name="Huebert T."/>
            <person name="Mason A.S."/>
            <person name="Pires J.C."/>
            <person name="Barker G."/>
            <person name="Moore J."/>
            <person name="Walley P.G."/>
            <person name="Manoli S."/>
            <person name="Batley J."/>
            <person name="Edwards D."/>
            <person name="Nelson M.N."/>
            <person name="Wang X."/>
            <person name="Paterson A.H."/>
            <person name="King G."/>
            <person name="Bancroft I."/>
            <person name="Chalhoub B."/>
            <person name="Sharpe A.G."/>
        </authorList>
    </citation>
    <scope>NUCLEOTIDE SEQUENCE</scope>
    <source>
        <strain evidence="5 6">cv. TO1000</strain>
    </source>
</reference>
<feature type="region of interest" description="Disordered" evidence="2">
    <location>
        <begin position="541"/>
        <end position="561"/>
    </location>
</feature>
<dbReference type="Pfam" id="PF03732">
    <property type="entry name" value="Retrotrans_gag"/>
    <property type="match status" value="1"/>
</dbReference>
<dbReference type="PANTHER" id="PTHR35046:SF18">
    <property type="entry name" value="RNA-DIRECTED DNA POLYMERASE"/>
    <property type="match status" value="1"/>
</dbReference>
<keyword evidence="1" id="KW-0175">Coiled coil</keyword>
<dbReference type="InterPro" id="IPR005162">
    <property type="entry name" value="Retrotrans_gag_dom"/>
</dbReference>
<protein>
    <recommendedName>
        <fullName evidence="7">Retrotransposon gag domain-containing protein</fullName>
    </recommendedName>
</protein>
<dbReference type="HOGENOM" id="CLU_400295_0_0_1"/>
<evidence type="ECO:0000313" key="5">
    <source>
        <dbReference type="EnsemblPlants" id="Bo6g031350.1"/>
    </source>
</evidence>
<evidence type="ECO:0000259" key="4">
    <source>
        <dbReference type="Pfam" id="PF07734"/>
    </source>
</evidence>
<feature type="domain" description="F-box associated beta-propeller type 1" evidence="4">
    <location>
        <begin position="5"/>
        <end position="284"/>
    </location>
</feature>
<dbReference type="Gramene" id="Bo6g031350.1">
    <property type="protein sequence ID" value="Bo6g031350.1"/>
    <property type="gene ID" value="Bo6g031350"/>
</dbReference>
<dbReference type="InterPro" id="IPR006527">
    <property type="entry name" value="F-box-assoc_dom_typ1"/>
</dbReference>
<feature type="compositionally biased region" description="Polar residues" evidence="2">
    <location>
        <begin position="541"/>
        <end position="555"/>
    </location>
</feature>
<sequence>MLLYCFRVYSISEDLHGINKSGMEPSIKFTGGKLISVKFLISKIFHCEGLILCCNEWNTRLVVWNPCTGQKRTIKPRTRYQGQDTYALGYAVNTKSSSSCHSYKILRYCLNKNKQNNRVSTEFEIYGLCSSSWRVFDYTNGDFGVHRGGISLKGDTYWVAGLSLMKFDFTTERFVRFPLPFQSSDLDDTVLSAVTDEKLSVSHIVAETDVMRIWVSNEEGKDLSWRSDFVLVGDLGKFDRVANVESFLLDEENKVAVCCNVDTDDEARTRIFVVGEDMYKQDFNDGLRVLYKELSYGFCWYQSKTITTRNPRTQPPFVTMPRAKKETQVEITQRTMEEMQTQLAQLTQAMQGLLAQRNAAAPAAAPVEEQDDEQSFKFEIPEFHGTQVAEELLDWIETVDEILEFKQAPLEQCVPVLAMRFRGRATAWWTQLKTSRLRIGKAKIESWNKLKNHMRKTFLPYNYDQLMFQRLQHLRQGSRTVEEYATEFFLLLTRIDLQELDRQLVGRFIGGLRQQIQHTLILFSPLTLSEAHQQALTVEAQNKTSSTPWNSSGQQRTSTVTAPTTPLVAATTTTIVPTDTTRPVRTGTLRCFAYGEPGHRQAVCPNRNQRGLLLDSTGRDVEIDSENVIAADAVKKLALKEEQHPTPYRLAWLQQTNDLLVTRRALVAFSIGDAYHDQIYCDIALMDA</sequence>
<dbReference type="eggNOG" id="KOG0017">
    <property type="taxonomic scope" value="Eukaryota"/>
</dbReference>
<evidence type="ECO:0000256" key="2">
    <source>
        <dbReference type="SAM" id="MobiDB-lite"/>
    </source>
</evidence>
<name>A0A0D3CQN7_BRAOL</name>
<feature type="domain" description="Retrotransposon gag" evidence="3">
    <location>
        <begin position="418"/>
        <end position="514"/>
    </location>
</feature>
<dbReference type="Proteomes" id="UP000032141">
    <property type="component" value="Chromosome C6"/>
</dbReference>
<keyword evidence="6" id="KW-1185">Reference proteome</keyword>
<dbReference type="InterPro" id="IPR017451">
    <property type="entry name" value="F-box-assoc_interact_dom"/>
</dbReference>
<reference evidence="5" key="2">
    <citation type="submission" date="2015-03" db="UniProtKB">
        <authorList>
            <consortium name="EnsemblPlants"/>
        </authorList>
    </citation>
    <scope>IDENTIFICATION</scope>
</reference>
<feature type="coiled-coil region" evidence="1">
    <location>
        <begin position="322"/>
        <end position="356"/>
    </location>
</feature>
<evidence type="ECO:0000313" key="6">
    <source>
        <dbReference type="Proteomes" id="UP000032141"/>
    </source>
</evidence>
<proteinExistence type="predicted"/>
<evidence type="ECO:0000259" key="3">
    <source>
        <dbReference type="Pfam" id="PF03732"/>
    </source>
</evidence>
<evidence type="ECO:0000256" key="1">
    <source>
        <dbReference type="SAM" id="Coils"/>
    </source>
</evidence>
<dbReference type="PANTHER" id="PTHR35046">
    <property type="entry name" value="ZINC KNUCKLE (CCHC-TYPE) FAMILY PROTEIN"/>
    <property type="match status" value="1"/>
</dbReference>
<evidence type="ECO:0008006" key="7">
    <source>
        <dbReference type="Google" id="ProtNLM"/>
    </source>
</evidence>